<evidence type="ECO:0000313" key="10">
    <source>
        <dbReference type="EMBL" id="SNV20891.1"/>
    </source>
</evidence>
<comment type="subcellular location">
    <subcellularLocation>
        <location evidence="1 8">Cytoplasm</location>
    </subcellularLocation>
</comment>
<dbReference type="PANTHER" id="PTHR47271">
    <property type="entry name" value="ARGININE DEIMINASE"/>
    <property type="match status" value="1"/>
</dbReference>
<evidence type="ECO:0000256" key="2">
    <source>
        <dbReference type="ARBA" id="ARBA00005213"/>
    </source>
</evidence>
<evidence type="ECO:0000256" key="9">
    <source>
        <dbReference type="PIRSR" id="PIRSR006356-1"/>
    </source>
</evidence>
<feature type="active site" description="Amidino-cysteine intermediate" evidence="8 9">
    <location>
        <position position="402"/>
    </location>
</feature>
<evidence type="ECO:0000256" key="6">
    <source>
        <dbReference type="ARBA" id="ARBA00022801"/>
    </source>
</evidence>
<dbReference type="GO" id="GO:0005737">
    <property type="term" value="C:cytoplasm"/>
    <property type="evidence" value="ECO:0007669"/>
    <property type="project" value="UniProtKB-SubCell"/>
</dbReference>
<comment type="catalytic activity">
    <reaction evidence="7 8">
        <text>L-arginine + H2O = L-citrulline + NH4(+)</text>
        <dbReference type="Rhea" id="RHEA:19597"/>
        <dbReference type="ChEBI" id="CHEBI:15377"/>
        <dbReference type="ChEBI" id="CHEBI:28938"/>
        <dbReference type="ChEBI" id="CHEBI:32682"/>
        <dbReference type="ChEBI" id="CHEBI:57743"/>
        <dbReference type="EC" id="3.5.3.6"/>
    </reaction>
</comment>
<evidence type="ECO:0000256" key="7">
    <source>
        <dbReference type="ARBA" id="ARBA00049429"/>
    </source>
</evidence>
<dbReference type="Gene3D" id="3.75.10.10">
    <property type="entry name" value="L-arginine/glycine Amidinotransferase, Chain A"/>
    <property type="match status" value="1"/>
</dbReference>
<dbReference type="GeneID" id="63459354"/>
<dbReference type="EMBL" id="LT906453">
    <property type="protein sequence ID" value="SNV20891.1"/>
    <property type="molecule type" value="Genomic_DNA"/>
</dbReference>
<protein>
    <recommendedName>
        <fullName evidence="8">Arginine deiminase</fullName>
        <shortName evidence="8">ADI</shortName>
        <ecNumber evidence="8">3.5.3.6</ecNumber>
    </recommendedName>
    <alternativeName>
        <fullName evidence="8">Arginine dihydrolase</fullName>
        <shortName evidence="8">AD</shortName>
    </alternativeName>
</protein>
<dbReference type="Gene3D" id="1.10.3930.10">
    <property type="entry name" value="Arginine deiminase"/>
    <property type="match status" value="1"/>
</dbReference>
<dbReference type="EC" id="3.5.3.6" evidence="8"/>
<dbReference type="NCBIfam" id="NF002381">
    <property type="entry name" value="PRK01388.1"/>
    <property type="match status" value="1"/>
</dbReference>
<proteinExistence type="inferred from homology"/>
<dbReference type="PANTHER" id="PTHR47271:SF3">
    <property type="entry name" value="ARGININE DEIMINASE"/>
    <property type="match status" value="1"/>
</dbReference>
<dbReference type="HAMAP" id="MF_00242">
    <property type="entry name" value="Arg_deiminase"/>
    <property type="match status" value="1"/>
</dbReference>
<keyword evidence="5 8" id="KW-0056">Arginine metabolism</keyword>
<dbReference type="STRING" id="1121387.GCA_000429885_00969"/>
<name>A0A239VF21_9MICO</name>
<dbReference type="InterPro" id="IPR003876">
    <property type="entry name" value="Arg_deiminase"/>
</dbReference>
<gene>
    <name evidence="8 10" type="primary">arcA</name>
    <name evidence="10" type="ORF">SAMEA4475696_01119</name>
</gene>
<dbReference type="Pfam" id="PF02274">
    <property type="entry name" value="ADI"/>
    <property type="match status" value="1"/>
</dbReference>
<dbReference type="RefSeq" id="WP_028326963.1">
    <property type="nucleotide sequence ID" value="NZ_JAAFNI010000001.1"/>
</dbReference>
<evidence type="ECO:0000313" key="11">
    <source>
        <dbReference type="Proteomes" id="UP000242637"/>
    </source>
</evidence>
<reference evidence="10 11" key="1">
    <citation type="submission" date="2017-06" db="EMBL/GenBank/DDBJ databases">
        <authorList>
            <consortium name="Pathogen Informatics"/>
        </authorList>
    </citation>
    <scope>NUCLEOTIDE SEQUENCE [LARGE SCALE GENOMIC DNA]</scope>
    <source>
        <strain evidence="10 11">NCTC13039</strain>
    </source>
</reference>
<keyword evidence="4 8" id="KW-0963">Cytoplasm</keyword>
<accession>A0A239VF21</accession>
<dbReference type="OrthoDB" id="9807502at2"/>
<dbReference type="GO" id="GO:0019546">
    <property type="term" value="P:L-arginine deiminase pathway"/>
    <property type="evidence" value="ECO:0007669"/>
    <property type="project" value="TreeGrafter"/>
</dbReference>
<organism evidence="10 11">
    <name type="scientific">Dermatophilus congolensis</name>
    <dbReference type="NCBI Taxonomy" id="1863"/>
    <lineage>
        <taxon>Bacteria</taxon>
        <taxon>Bacillati</taxon>
        <taxon>Actinomycetota</taxon>
        <taxon>Actinomycetes</taxon>
        <taxon>Micrococcales</taxon>
        <taxon>Dermatophilaceae</taxon>
        <taxon>Dermatophilus</taxon>
    </lineage>
</organism>
<sequence length="414" mass="46007">MAETTKGVWSEAGKLRRVMVCPPGRAHEHLTPTNCHGLLFDDVLNVSQAQKHHAQFVSLMEERDIKVLNFTELLADVLNTPEHRAWILDRRVTHRTMGYGVSEDLRAWMDELPASELADYLVGGLVSDEVPQDLFGSGIKPYHVNTNEPELLIAPLPNSIFTRDNSAWIYQGVSINSMFWGARSWESTLVKAIYQFHPEFNYDFPIWFDASEGNQGHSFIEGGDIMPIGNGIVLVGMGERSTYQAVSRLAKGLFEGGGAERVIAARMPRDRATMHLDTIFTFCSREVVNVYEPVVEQLTAFSLRPSDTARGGIEVTHDEGNWIDVVSDALGTKLHPISSSAGRLGSEREQWDDGNNVVALDDGVVVAYDRNHSINDNLRKAGIEVLEIPGYELGRGRGGGHCMTCPIDRDPINY</sequence>
<keyword evidence="6 8" id="KW-0378">Hydrolase</keyword>
<evidence type="ECO:0000256" key="3">
    <source>
        <dbReference type="ARBA" id="ARBA00010206"/>
    </source>
</evidence>
<evidence type="ECO:0000256" key="1">
    <source>
        <dbReference type="ARBA" id="ARBA00004496"/>
    </source>
</evidence>
<dbReference type="UniPathway" id="UPA00254">
    <property type="reaction ID" value="UER00364"/>
</dbReference>
<dbReference type="PIRSF" id="PIRSF006356">
    <property type="entry name" value="Arg_deiminase"/>
    <property type="match status" value="1"/>
</dbReference>
<evidence type="ECO:0000256" key="5">
    <source>
        <dbReference type="ARBA" id="ARBA00022503"/>
    </source>
</evidence>
<dbReference type="PRINTS" id="PR01466">
    <property type="entry name" value="ARGDEIMINASE"/>
</dbReference>
<comment type="similarity">
    <text evidence="3 8">Belongs to the arginine deiminase family.</text>
</comment>
<keyword evidence="11" id="KW-1185">Reference proteome</keyword>
<dbReference type="SUPFAM" id="SSF55909">
    <property type="entry name" value="Pentein"/>
    <property type="match status" value="1"/>
</dbReference>
<dbReference type="AlphaFoldDB" id="A0A239VF21"/>
<comment type="pathway">
    <text evidence="2 8">Amino-acid degradation; L-arginine degradation via ADI pathway; carbamoyl phosphate from L-arginine: step 1/2.</text>
</comment>
<dbReference type="Proteomes" id="UP000242637">
    <property type="component" value="Chromosome 1"/>
</dbReference>
<evidence type="ECO:0000256" key="4">
    <source>
        <dbReference type="ARBA" id="ARBA00022490"/>
    </source>
</evidence>
<dbReference type="KEGG" id="dco:SAMEA4475696_1119"/>
<evidence type="ECO:0000256" key="8">
    <source>
        <dbReference type="HAMAP-Rule" id="MF_00242"/>
    </source>
</evidence>
<dbReference type="GO" id="GO:0016990">
    <property type="term" value="F:arginine deiminase activity"/>
    <property type="evidence" value="ECO:0007669"/>
    <property type="project" value="UniProtKB-UniRule"/>
</dbReference>